<dbReference type="PANTHER" id="PTHR16038:SF4">
    <property type="entry name" value="WD REPEAT-CONTAINING PROTEIN 74"/>
    <property type="match status" value="1"/>
</dbReference>
<dbReference type="SUPFAM" id="SSF50978">
    <property type="entry name" value="WD40 repeat-like"/>
    <property type="match status" value="1"/>
</dbReference>
<evidence type="ECO:0000256" key="3">
    <source>
        <dbReference type="ARBA" id="ARBA00007861"/>
    </source>
</evidence>
<evidence type="ECO:0000256" key="6">
    <source>
        <dbReference type="ARBA" id="ARBA00022517"/>
    </source>
</evidence>
<comment type="subunit">
    <text evidence="4">Component of the pre-66S ribosomal particle.</text>
</comment>
<feature type="compositionally biased region" description="Basic and acidic residues" evidence="7">
    <location>
        <begin position="401"/>
        <end position="413"/>
    </location>
</feature>
<feature type="compositionally biased region" description="Acidic residues" evidence="7">
    <location>
        <begin position="414"/>
        <end position="424"/>
    </location>
</feature>
<dbReference type="InterPro" id="IPR036322">
    <property type="entry name" value="WD40_repeat_dom_sf"/>
</dbReference>
<dbReference type="CDD" id="cd22858">
    <property type="entry name" value="Nsa1"/>
    <property type="match status" value="1"/>
</dbReference>
<dbReference type="Proteomes" id="UP000005627">
    <property type="component" value="Chromosome 1"/>
</dbReference>
<dbReference type="PANTHER" id="PTHR16038">
    <property type="entry name" value="NOP SEVEN ASSOCIATED PROTEIN 1"/>
    <property type="match status" value="1"/>
</dbReference>
<feature type="region of interest" description="Disordered" evidence="7">
    <location>
        <begin position="401"/>
        <end position="444"/>
    </location>
</feature>
<organism evidence="8 9">
    <name type="scientific">Torulaspora delbrueckii</name>
    <name type="common">Yeast</name>
    <name type="synonym">Candida colliculosa</name>
    <dbReference type="NCBI Taxonomy" id="4950"/>
    <lineage>
        <taxon>Eukaryota</taxon>
        <taxon>Fungi</taxon>
        <taxon>Dikarya</taxon>
        <taxon>Ascomycota</taxon>
        <taxon>Saccharomycotina</taxon>
        <taxon>Saccharomycetes</taxon>
        <taxon>Saccharomycetales</taxon>
        <taxon>Saccharomycetaceae</taxon>
        <taxon>Torulaspora</taxon>
    </lineage>
</organism>
<dbReference type="Gene3D" id="2.130.10.10">
    <property type="entry name" value="YVTN repeat-like/Quinoprotein amine dehydrogenase"/>
    <property type="match status" value="1"/>
</dbReference>
<dbReference type="EMBL" id="HE616742">
    <property type="protein sequence ID" value="CCE89496.1"/>
    <property type="molecule type" value="Genomic_DNA"/>
</dbReference>
<evidence type="ECO:0000256" key="7">
    <source>
        <dbReference type="SAM" id="MobiDB-lite"/>
    </source>
</evidence>
<sequence>MRLLASCVDSGSLKEILCNVGTDTSKKAEIQPLSIRTSLSEGLKASIDTLCLCDRYRILLGRNNGTLEMVKIVDVPHTEEEGTQLPTFQVSEFEVLDSISGMLDDSKLAPLYEGSKKRVKLTDGFVTISQLPGLKDSYLVATRSGLISVVKWDAKESKLTKIETFEVKAPLEFAQLYDLGQDNSSGDFVLAYGGEENSVKLVQLKRDYSSLVQVWEAKNVKNDKLDLRVPIWPVALRFLRPLESTDVEKSKLNYQFVVITRWSHLGLYRTQHGRKPLQYKELLPNREPLTQLQLVGKDVSELGNIFATDFKDFEIVTADTKHNVYKFDIKGKLQLKFGKTDITGASSFLAVHDQKYLLQGGLDRYARIFDLQSGTRLAKVYTGSKVNYLLMLDDDQVGIDKPKVTKDKKRKPEPEDEEEQEAQNDELWHHLDKSKQNSVKKARK</sequence>
<evidence type="ECO:0000313" key="9">
    <source>
        <dbReference type="Proteomes" id="UP000005627"/>
    </source>
</evidence>
<feature type="compositionally biased region" description="Basic and acidic residues" evidence="7">
    <location>
        <begin position="426"/>
        <end position="435"/>
    </location>
</feature>
<name>G8ZLK2_TORDE</name>
<dbReference type="KEGG" id="tdl:TDEL_0A01640"/>
<dbReference type="GO" id="GO:0042273">
    <property type="term" value="P:ribosomal large subunit biogenesis"/>
    <property type="evidence" value="ECO:0007669"/>
    <property type="project" value="EnsemblFungi"/>
</dbReference>
<gene>
    <name evidence="8" type="primary">TDEL0A01640</name>
    <name evidence="8" type="ORF">TDEL_0A01640</name>
</gene>
<dbReference type="eggNOG" id="KOG3881">
    <property type="taxonomic scope" value="Eukaryota"/>
</dbReference>
<accession>G8ZLK2</accession>
<comment type="subcellular location">
    <subcellularLocation>
        <location evidence="2">Nucleus</location>
        <location evidence="2">Nucleolus</location>
    </subcellularLocation>
</comment>
<keyword evidence="9" id="KW-1185">Reference proteome</keyword>
<dbReference type="AlphaFoldDB" id="G8ZLK2"/>
<comment type="function">
    <text evidence="1">Involved in the biogenesis of the 60S ribosomal subunit.</text>
</comment>
<dbReference type="STRING" id="1076872.G8ZLK2"/>
<evidence type="ECO:0000256" key="1">
    <source>
        <dbReference type="ARBA" id="ARBA00002889"/>
    </source>
</evidence>
<dbReference type="GO" id="GO:0030687">
    <property type="term" value="C:preribosome, large subunit precursor"/>
    <property type="evidence" value="ECO:0007669"/>
    <property type="project" value="EnsemblFungi"/>
</dbReference>
<dbReference type="GO" id="GO:0006364">
    <property type="term" value="P:rRNA processing"/>
    <property type="evidence" value="ECO:0007669"/>
    <property type="project" value="UniProtKB-KW"/>
</dbReference>
<evidence type="ECO:0000313" key="8">
    <source>
        <dbReference type="EMBL" id="CCE89496.1"/>
    </source>
</evidence>
<dbReference type="InParanoid" id="G8ZLK2"/>
<reference evidence="8 9" key="1">
    <citation type="journal article" date="2011" name="Proc. Natl. Acad. Sci. U.S.A.">
        <title>Evolutionary erosion of yeast sex chromosomes by mating-type switching accidents.</title>
        <authorList>
            <person name="Gordon J.L."/>
            <person name="Armisen D."/>
            <person name="Proux-Wera E."/>
            <person name="Oheigeartaigh S.S."/>
            <person name="Byrne K.P."/>
            <person name="Wolfe K.H."/>
        </authorList>
    </citation>
    <scope>NUCLEOTIDE SEQUENCE [LARGE SCALE GENOMIC DNA]</scope>
    <source>
        <strain evidence="9">ATCC 10662 / CBS 1146 / NBRC 0425 / NCYC 2629 / NRRL Y-866</strain>
    </source>
</reference>
<comment type="similarity">
    <text evidence="3">Belongs to the NSA1 family.</text>
</comment>
<dbReference type="InterPro" id="IPR015943">
    <property type="entry name" value="WD40/YVTN_repeat-like_dom_sf"/>
</dbReference>
<dbReference type="GO" id="GO:0005730">
    <property type="term" value="C:nucleolus"/>
    <property type="evidence" value="ECO:0007669"/>
    <property type="project" value="UniProtKB-SubCell"/>
</dbReference>
<evidence type="ECO:0000256" key="5">
    <source>
        <dbReference type="ARBA" id="ARBA00014234"/>
    </source>
</evidence>
<dbReference type="OrthoDB" id="18388at2759"/>
<protein>
    <recommendedName>
        <fullName evidence="5">Ribosome biogenesis protein NSA1</fullName>
    </recommendedName>
</protein>
<dbReference type="InterPro" id="IPR037379">
    <property type="entry name" value="WDR74/Nsa1"/>
</dbReference>
<dbReference type="HOGENOM" id="CLU_033769_4_0_1"/>
<evidence type="ECO:0000256" key="4">
    <source>
        <dbReference type="ARBA" id="ARBA00011187"/>
    </source>
</evidence>
<dbReference type="FunCoup" id="G8ZLK2">
    <property type="interactions" value="707"/>
</dbReference>
<evidence type="ECO:0000256" key="2">
    <source>
        <dbReference type="ARBA" id="ARBA00004604"/>
    </source>
</evidence>
<keyword evidence="6" id="KW-0690">Ribosome biogenesis</keyword>
<dbReference type="RefSeq" id="XP_003678707.1">
    <property type="nucleotide sequence ID" value="XM_003678659.1"/>
</dbReference>
<proteinExistence type="inferred from homology"/>
<dbReference type="GeneID" id="11503235"/>